<keyword evidence="6" id="KW-1185">Reference proteome</keyword>
<evidence type="ECO:0000256" key="1">
    <source>
        <dbReference type="ARBA" id="ARBA00022679"/>
    </source>
</evidence>
<keyword evidence="1" id="KW-0808">Transferase</keyword>
<evidence type="ECO:0000313" key="7">
    <source>
        <dbReference type="WBParaSite" id="jg26017"/>
    </source>
</evidence>
<dbReference type="InterPro" id="IPR029056">
    <property type="entry name" value="Ribokinase-like"/>
</dbReference>
<dbReference type="SUPFAM" id="SSF53613">
    <property type="entry name" value="Ribokinase-like"/>
    <property type="match status" value="1"/>
</dbReference>
<organism evidence="6 7">
    <name type="scientific">Ditylenchus dipsaci</name>
    <dbReference type="NCBI Taxonomy" id="166011"/>
    <lineage>
        <taxon>Eukaryota</taxon>
        <taxon>Metazoa</taxon>
        <taxon>Ecdysozoa</taxon>
        <taxon>Nematoda</taxon>
        <taxon>Chromadorea</taxon>
        <taxon>Rhabditida</taxon>
        <taxon>Tylenchina</taxon>
        <taxon>Tylenchomorpha</taxon>
        <taxon>Sphaerularioidea</taxon>
        <taxon>Anguinidae</taxon>
        <taxon>Anguininae</taxon>
        <taxon>Ditylenchus</taxon>
    </lineage>
</organism>
<keyword evidence="2" id="KW-0479">Metal-binding</keyword>
<sequence length="208" mass="23970">MGDASHVHDVLHRIIPYVDSLSINEQELAFLSKVGNGPYTEQYPVRVLHAYKVVEMLHWLLTTYGHNKSNVESRNYNYRLQRIHFHCLTYHIMVNKGTDWTNLAAGLAAGARLAGRQACNMAHDRTDFDMVEIRSSSTVLLDKKIDKVYQFNAHNPLASWMRDELIFIYTPVLVCKFPQRTVGVDDAISATALLYSQFYKMEKVHWPI</sequence>
<keyword evidence="5" id="KW-0324">Glycolysis</keyword>
<dbReference type="GO" id="GO:0006096">
    <property type="term" value="P:glycolytic process"/>
    <property type="evidence" value="ECO:0007669"/>
    <property type="project" value="UniProtKB-KW"/>
</dbReference>
<dbReference type="GO" id="GO:0005783">
    <property type="term" value="C:endoplasmic reticulum"/>
    <property type="evidence" value="ECO:0007669"/>
    <property type="project" value="TreeGrafter"/>
</dbReference>
<dbReference type="PROSITE" id="PS51255">
    <property type="entry name" value="ADPK"/>
    <property type="match status" value="1"/>
</dbReference>
<dbReference type="GO" id="GO:0006006">
    <property type="term" value="P:glucose metabolic process"/>
    <property type="evidence" value="ECO:0007669"/>
    <property type="project" value="TreeGrafter"/>
</dbReference>
<reference evidence="7" key="1">
    <citation type="submission" date="2022-11" db="UniProtKB">
        <authorList>
            <consortium name="WormBaseParasite"/>
        </authorList>
    </citation>
    <scope>IDENTIFICATION</scope>
</reference>
<accession>A0A915E476</accession>
<keyword evidence="4" id="KW-0460">Magnesium</keyword>
<dbReference type="InterPro" id="IPR007666">
    <property type="entry name" value="ADP_PFK/GK"/>
</dbReference>
<dbReference type="AlphaFoldDB" id="A0A915E476"/>
<dbReference type="PANTHER" id="PTHR21208:SF0">
    <property type="entry name" value="ADP-DEPENDENT GLUCOKINASE"/>
    <property type="match status" value="1"/>
</dbReference>
<protein>
    <submittedName>
        <fullName evidence="7">Uncharacterized protein</fullName>
    </submittedName>
</protein>
<keyword evidence="3" id="KW-0418">Kinase</keyword>
<evidence type="ECO:0000256" key="2">
    <source>
        <dbReference type="ARBA" id="ARBA00022723"/>
    </source>
</evidence>
<evidence type="ECO:0000313" key="6">
    <source>
        <dbReference type="Proteomes" id="UP000887574"/>
    </source>
</evidence>
<name>A0A915E476_9BILA</name>
<dbReference type="GO" id="GO:0043843">
    <property type="term" value="F:ADP-specific glucokinase activity"/>
    <property type="evidence" value="ECO:0007669"/>
    <property type="project" value="TreeGrafter"/>
</dbReference>
<dbReference type="GO" id="GO:0046872">
    <property type="term" value="F:metal ion binding"/>
    <property type="evidence" value="ECO:0007669"/>
    <property type="project" value="UniProtKB-KW"/>
</dbReference>
<proteinExistence type="predicted"/>
<dbReference type="Pfam" id="PF04587">
    <property type="entry name" value="ADP_PFK_GK"/>
    <property type="match status" value="1"/>
</dbReference>
<evidence type="ECO:0000256" key="4">
    <source>
        <dbReference type="ARBA" id="ARBA00022842"/>
    </source>
</evidence>
<evidence type="ECO:0000256" key="3">
    <source>
        <dbReference type="ARBA" id="ARBA00022777"/>
    </source>
</evidence>
<evidence type="ECO:0000256" key="5">
    <source>
        <dbReference type="ARBA" id="ARBA00023152"/>
    </source>
</evidence>
<dbReference type="Proteomes" id="UP000887574">
    <property type="component" value="Unplaced"/>
</dbReference>
<dbReference type="Gene3D" id="3.40.1190.20">
    <property type="match status" value="1"/>
</dbReference>
<dbReference type="PANTHER" id="PTHR21208">
    <property type="entry name" value="ADP-DEPENDENT GLUCOKINASE"/>
    <property type="match status" value="1"/>
</dbReference>
<dbReference type="WBParaSite" id="jg26017">
    <property type="protein sequence ID" value="jg26017"/>
    <property type="gene ID" value="jg26017"/>
</dbReference>